<organism evidence="1 2">
    <name type="scientific">Heyndrickxia coagulans</name>
    <name type="common">Weizmannia coagulans</name>
    <dbReference type="NCBI Taxonomy" id="1398"/>
    <lineage>
        <taxon>Bacteria</taxon>
        <taxon>Bacillati</taxon>
        <taxon>Bacillota</taxon>
        <taxon>Bacilli</taxon>
        <taxon>Bacillales</taxon>
        <taxon>Bacillaceae</taxon>
        <taxon>Heyndrickxia</taxon>
    </lineage>
</organism>
<gene>
    <name evidence="1" type="ORF">SB48_HM08orf01130</name>
</gene>
<sequence>MRRAEEHFTLLHYLYIRLYDARGGEVSEGVRFHFAQT</sequence>
<evidence type="ECO:0000313" key="2">
    <source>
        <dbReference type="Proteomes" id="UP000032024"/>
    </source>
</evidence>
<accession>A0AAN0T3V6</accession>
<proteinExistence type="predicted"/>
<protein>
    <submittedName>
        <fullName evidence="1">Uncharacterized protein</fullName>
    </submittedName>
</protein>
<reference evidence="2" key="1">
    <citation type="submission" date="2015-01" db="EMBL/GenBank/DDBJ databases">
        <title>Comparative genome analysis of Bacillus coagulans HM-08, Clostridium butyricum HM-68, Bacillus subtilis HM-66 and Bacillus paralicheniformis BL-09.</title>
        <authorList>
            <person name="Zhang H."/>
        </authorList>
    </citation>
    <scope>NUCLEOTIDE SEQUENCE [LARGE SCALE GENOMIC DNA]</scope>
    <source>
        <strain evidence="2">HM-08</strain>
    </source>
</reference>
<evidence type="ECO:0000313" key="1">
    <source>
        <dbReference type="EMBL" id="AJO21534.1"/>
    </source>
</evidence>
<keyword evidence="2" id="KW-1185">Reference proteome</keyword>
<dbReference type="EMBL" id="CP010525">
    <property type="protein sequence ID" value="AJO21534.1"/>
    <property type="molecule type" value="Genomic_DNA"/>
</dbReference>
<name>A0AAN0T3V6_HEYCO</name>
<dbReference type="AlphaFoldDB" id="A0AAN0T3V6"/>
<dbReference type="Proteomes" id="UP000032024">
    <property type="component" value="Chromosome"/>
</dbReference>